<evidence type="ECO:0000313" key="13">
    <source>
        <dbReference type="EMBL" id="KAA2233150.1"/>
    </source>
</evidence>
<dbReference type="NCBIfam" id="TIGR00229">
    <property type="entry name" value="sensory_box"/>
    <property type="match status" value="2"/>
</dbReference>
<keyword evidence="14" id="KW-1185">Reference proteome</keyword>
<feature type="modified residue" description="4-aspartylphosphate" evidence="7">
    <location>
        <position position="952"/>
    </location>
</feature>
<dbReference type="Gene3D" id="3.40.50.2300">
    <property type="match status" value="1"/>
</dbReference>
<dbReference type="SUPFAM" id="SSF47384">
    <property type="entry name" value="Homodimeric domain of signal transducing histidine kinase"/>
    <property type="match status" value="1"/>
</dbReference>
<feature type="domain" description="PAC" evidence="11">
    <location>
        <begin position="475"/>
        <end position="526"/>
    </location>
</feature>
<dbReference type="SMART" id="SM00086">
    <property type="entry name" value="PAC"/>
    <property type="match status" value="2"/>
</dbReference>
<dbReference type="RefSeq" id="WP_149822309.1">
    <property type="nucleotide sequence ID" value="NZ_VUOA01000056.1"/>
</dbReference>
<dbReference type="InterPro" id="IPR005467">
    <property type="entry name" value="His_kinase_dom"/>
</dbReference>
<dbReference type="Gene3D" id="6.10.340.10">
    <property type="match status" value="1"/>
</dbReference>
<dbReference type="InterPro" id="IPR003660">
    <property type="entry name" value="HAMP_dom"/>
</dbReference>
<dbReference type="InterPro" id="IPR001789">
    <property type="entry name" value="Sig_transdc_resp-reg_receiver"/>
</dbReference>
<dbReference type="InterPro" id="IPR013656">
    <property type="entry name" value="PAS_4"/>
</dbReference>
<dbReference type="PROSITE" id="PS50109">
    <property type="entry name" value="HIS_KIN"/>
    <property type="match status" value="1"/>
</dbReference>
<reference evidence="13 14" key="2">
    <citation type="submission" date="2019-09" db="EMBL/GenBank/DDBJ databases">
        <authorList>
            <person name="Jin C."/>
        </authorList>
    </citation>
    <scope>NUCLEOTIDE SEQUENCE [LARGE SCALE GENOMIC DNA]</scope>
    <source>
        <strain evidence="13 14">BN140002</strain>
    </source>
</reference>
<name>A0A5B2V3E0_9HYPH</name>
<dbReference type="SUPFAM" id="SSF55785">
    <property type="entry name" value="PYP-like sensor domain (PAS domain)"/>
    <property type="match status" value="2"/>
</dbReference>
<keyword evidence="4 7" id="KW-0597">Phosphoprotein</keyword>
<evidence type="ECO:0000313" key="14">
    <source>
        <dbReference type="Proteomes" id="UP000323142"/>
    </source>
</evidence>
<dbReference type="AlphaFoldDB" id="A0A5B2V3E0"/>
<evidence type="ECO:0000256" key="5">
    <source>
        <dbReference type="ARBA" id="ARBA00022679"/>
    </source>
</evidence>
<dbReference type="SUPFAM" id="SSF55874">
    <property type="entry name" value="ATPase domain of HSP90 chaperone/DNA topoisomerase II/histidine kinase"/>
    <property type="match status" value="1"/>
</dbReference>
<keyword evidence="6" id="KW-0418">Kinase</keyword>
<proteinExistence type="predicted"/>
<feature type="domain" description="HAMP" evidence="12">
    <location>
        <begin position="299"/>
        <end position="354"/>
    </location>
</feature>
<comment type="subcellular location">
    <subcellularLocation>
        <location evidence="2">Membrane</location>
    </subcellularLocation>
</comment>
<evidence type="ECO:0000256" key="6">
    <source>
        <dbReference type="ARBA" id="ARBA00022777"/>
    </source>
</evidence>
<dbReference type="InterPro" id="IPR001610">
    <property type="entry name" value="PAC"/>
</dbReference>
<dbReference type="Gene3D" id="1.10.287.130">
    <property type="match status" value="1"/>
</dbReference>
<evidence type="ECO:0000256" key="7">
    <source>
        <dbReference type="PROSITE-ProRule" id="PRU00169"/>
    </source>
</evidence>
<dbReference type="GO" id="GO:0016020">
    <property type="term" value="C:membrane"/>
    <property type="evidence" value="ECO:0007669"/>
    <property type="project" value="UniProtKB-SubCell"/>
</dbReference>
<evidence type="ECO:0000256" key="2">
    <source>
        <dbReference type="ARBA" id="ARBA00004370"/>
    </source>
</evidence>
<evidence type="ECO:0000259" key="10">
    <source>
        <dbReference type="PROSITE" id="PS50110"/>
    </source>
</evidence>
<dbReference type="SMART" id="SM00388">
    <property type="entry name" value="HisKA"/>
    <property type="match status" value="1"/>
</dbReference>
<dbReference type="PROSITE" id="PS50885">
    <property type="entry name" value="HAMP"/>
    <property type="match status" value="1"/>
</dbReference>
<evidence type="ECO:0000259" key="12">
    <source>
        <dbReference type="PROSITE" id="PS50885"/>
    </source>
</evidence>
<dbReference type="SMART" id="SM00091">
    <property type="entry name" value="PAS"/>
    <property type="match status" value="2"/>
</dbReference>
<dbReference type="PROSITE" id="PS50110">
    <property type="entry name" value="RESPONSE_REGULATORY"/>
    <property type="match status" value="1"/>
</dbReference>
<dbReference type="EC" id="2.7.13.3" evidence="3"/>
<dbReference type="SMART" id="SM00448">
    <property type="entry name" value="REC"/>
    <property type="match status" value="1"/>
</dbReference>
<dbReference type="OrthoDB" id="9796100at2"/>
<reference evidence="13 14" key="1">
    <citation type="submission" date="2019-09" db="EMBL/GenBank/DDBJ databases">
        <title>Salinarimonas rosea gen. nov., sp. nov., a new member of the a-2 subgroup of the Proteobacteria.</title>
        <authorList>
            <person name="Liu J."/>
        </authorList>
    </citation>
    <scope>NUCLEOTIDE SEQUENCE [LARGE SCALE GENOMIC DNA]</scope>
    <source>
        <strain evidence="13 14">BN140002</strain>
    </source>
</reference>
<evidence type="ECO:0000256" key="1">
    <source>
        <dbReference type="ARBA" id="ARBA00000085"/>
    </source>
</evidence>
<dbReference type="PRINTS" id="PR00344">
    <property type="entry name" value="BCTRLSENSOR"/>
</dbReference>
<dbReference type="Gene3D" id="3.30.565.10">
    <property type="entry name" value="Histidine kinase-like ATPase, C-terminal domain"/>
    <property type="match status" value="1"/>
</dbReference>
<dbReference type="Gene3D" id="3.30.450.20">
    <property type="entry name" value="PAS domain"/>
    <property type="match status" value="2"/>
</dbReference>
<dbReference type="SUPFAM" id="SSF52172">
    <property type="entry name" value="CheY-like"/>
    <property type="match status" value="1"/>
</dbReference>
<dbReference type="EMBL" id="VUOA01000056">
    <property type="protein sequence ID" value="KAA2233150.1"/>
    <property type="molecule type" value="Genomic_DNA"/>
</dbReference>
<dbReference type="PROSITE" id="PS50113">
    <property type="entry name" value="PAC"/>
    <property type="match status" value="2"/>
</dbReference>
<comment type="caution">
    <text evidence="13">The sequence shown here is derived from an EMBL/GenBank/DDBJ whole genome shotgun (WGS) entry which is preliminary data.</text>
</comment>
<dbReference type="PANTHER" id="PTHR43065">
    <property type="entry name" value="SENSOR HISTIDINE KINASE"/>
    <property type="match status" value="1"/>
</dbReference>
<feature type="domain" description="Histidine kinase" evidence="9">
    <location>
        <begin position="667"/>
        <end position="880"/>
    </location>
</feature>
<dbReference type="Pfam" id="PF00072">
    <property type="entry name" value="Response_reg"/>
    <property type="match status" value="1"/>
</dbReference>
<feature type="domain" description="Response regulatory" evidence="10">
    <location>
        <begin position="902"/>
        <end position="1015"/>
    </location>
</feature>
<evidence type="ECO:0000256" key="8">
    <source>
        <dbReference type="SAM" id="Phobius"/>
    </source>
</evidence>
<dbReference type="InterPro" id="IPR003661">
    <property type="entry name" value="HisK_dim/P_dom"/>
</dbReference>
<dbReference type="Pfam" id="PF00512">
    <property type="entry name" value="HisKA"/>
    <property type="match status" value="1"/>
</dbReference>
<dbReference type="Pfam" id="PF02518">
    <property type="entry name" value="HATPase_c"/>
    <property type="match status" value="1"/>
</dbReference>
<keyword evidence="8" id="KW-1133">Transmembrane helix</keyword>
<evidence type="ECO:0000256" key="4">
    <source>
        <dbReference type="ARBA" id="ARBA00022553"/>
    </source>
</evidence>
<dbReference type="Proteomes" id="UP000323142">
    <property type="component" value="Unassembled WGS sequence"/>
</dbReference>
<feature type="domain" description="PAC" evidence="11">
    <location>
        <begin position="603"/>
        <end position="654"/>
    </location>
</feature>
<dbReference type="InterPro" id="IPR036097">
    <property type="entry name" value="HisK_dim/P_sf"/>
</dbReference>
<keyword evidence="5" id="KW-0808">Transferase</keyword>
<protein>
    <recommendedName>
        <fullName evidence="3">histidine kinase</fullName>
        <ecNumber evidence="3">2.7.13.3</ecNumber>
    </recommendedName>
</protein>
<comment type="catalytic activity">
    <reaction evidence="1">
        <text>ATP + protein L-histidine = ADP + protein N-phospho-L-histidine.</text>
        <dbReference type="EC" id="2.7.13.3"/>
    </reaction>
</comment>
<dbReference type="GO" id="GO:0000155">
    <property type="term" value="F:phosphorelay sensor kinase activity"/>
    <property type="evidence" value="ECO:0007669"/>
    <property type="project" value="InterPro"/>
</dbReference>
<dbReference type="SMART" id="SM00387">
    <property type="entry name" value="HATPase_c"/>
    <property type="match status" value="1"/>
</dbReference>
<dbReference type="InterPro" id="IPR011006">
    <property type="entry name" value="CheY-like_superfamily"/>
</dbReference>
<dbReference type="PANTHER" id="PTHR43065:SF42">
    <property type="entry name" value="TWO-COMPONENT SENSOR PPRA"/>
    <property type="match status" value="1"/>
</dbReference>
<evidence type="ECO:0000259" key="11">
    <source>
        <dbReference type="PROSITE" id="PS50113"/>
    </source>
</evidence>
<dbReference type="CDD" id="cd00082">
    <property type="entry name" value="HisKA"/>
    <property type="match status" value="1"/>
</dbReference>
<accession>A0A5B2V3E0</accession>
<dbReference type="InterPro" id="IPR003594">
    <property type="entry name" value="HATPase_dom"/>
</dbReference>
<dbReference type="CDD" id="cd00130">
    <property type="entry name" value="PAS"/>
    <property type="match status" value="2"/>
</dbReference>
<sequence>MSQPARLPSLRSRLVLLALAILVPALCASALMLYAGYRHGRLEVEKHLQETARALSLTVDRQLGQAEALLWSLSASPMLRMGNYAGFDTLAREAVRIPGAWVVVEEDGHQIVNTRLPPGSTLPSPGTAYRQGVEPGQIRISNLFTGTVAKQPTVSVDILVDVGGGRQRHLSVIMQADTVARILADQALPNGWVGAIVDRNGAVVARSPDHQRFVGRPATGDNLERIKAGVSQGVFESVNLTGVETVLALSRSPASGWTTILAVPRAELSAGIKQLALYLAGAAGLLGILGAALAVHVARRIARPVEALVADAEALAHGDWAPASPAGSVPDTQETAALRRAFQDACAAVGQREAERGQAAAALKEANATLEARVAERTRDLALANASLQDSQAVLADREALYSSVFRFNTDGLFVVQVTSDAELLVETYNPAIEILMGKPAEEARGLPLAEVVPPALLPLIEGRLRECLAAGEPISYERSFAFAARRGVWAVTLVPIRDATGRIVRILGSNRDITDAREAEAEIKAGRDRYSALFEHSPLDLTLIDVRPDGAFIYEDANPAVLRSLGFQREAFIGRQATELFPAQAPFLLERYRECVTTRTLVEYEAVIRAPVGEVVRRTVLAPLVDRDGRVAKIFATSMDLTEQRRMEERLRRSERMETVGQLTGGIAHDFNNLLTVVMGNLDMLRRAKPERAPRMIENALAAVEQGRRLTGQLLAFSRRQPLKPEVVDLAALFGRMDGLLAQSLRGNIALEIDVAEGLWPVQVDPTQLQSALINLAVNARDAMPGGGAFRVRAQNRVSQEANGAEGVTIQVTDTGTGIAPEDLPRVFEPFFTTKETGKGTGLGLAQVYGFVQQSGGSVDIMSEPGRGTTLMIMLPRASRPAPMLSATAPMASMERGQALRILLVEDNKQVAELATELLQEAGHEVVAATTGRDALDRLTVDANVDLVFSDLVMPGGIDGVELARIIRRRWPDLPILLATGYSSESAKAQREGFRLLSKPYEPAALLVAVSEVTAAARPTAKVIPLRPA</sequence>
<feature type="transmembrane region" description="Helical" evidence="8">
    <location>
        <begin position="14"/>
        <end position="37"/>
    </location>
</feature>
<dbReference type="InterPro" id="IPR000014">
    <property type="entry name" value="PAS"/>
</dbReference>
<dbReference type="InterPro" id="IPR036890">
    <property type="entry name" value="HATPase_C_sf"/>
</dbReference>
<dbReference type="InterPro" id="IPR000700">
    <property type="entry name" value="PAS-assoc_C"/>
</dbReference>
<evidence type="ECO:0000256" key="3">
    <source>
        <dbReference type="ARBA" id="ARBA00012438"/>
    </source>
</evidence>
<dbReference type="InterPro" id="IPR004358">
    <property type="entry name" value="Sig_transdc_His_kin-like_C"/>
</dbReference>
<feature type="transmembrane region" description="Helical" evidence="8">
    <location>
        <begin position="275"/>
        <end position="298"/>
    </location>
</feature>
<dbReference type="Pfam" id="PF08448">
    <property type="entry name" value="PAS_4"/>
    <property type="match status" value="2"/>
</dbReference>
<dbReference type="CDD" id="cd18774">
    <property type="entry name" value="PDC2_HK_sensor"/>
    <property type="match status" value="1"/>
</dbReference>
<evidence type="ECO:0000259" key="9">
    <source>
        <dbReference type="PROSITE" id="PS50109"/>
    </source>
</evidence>
<dbReference type="InterPro" id="IPR035965">
    <property type="entry name" value="PAS-like_dom_sf"/>
</dbReference>
<gene>
    <name evidence="13" type="ORF">F0L46_24860</name>
</gene>
<organism evidence="13 14">
    <name type="scientific">Salinarimonas soli</name>
    <dbReference type="NCBI Taxonomy" id="1638099"/>
    <lineage>
        <taxon>Bacteria</taxon>
        <taxon>Pseudomonadati</taxon>
        <taxon>Pseudomonadota</taxon>
        <taxon>Alphaproteobacteria</taxon>
        <taxon>Hyphomicrobiales</taxon>
        <taxon>Salinarimonadaceae</taxon>
        <taxon>Salinarimonas</taxon>
    </lineage>
</organism>
<keyword evidence="8" id="KW-0812">Transmembrane</keyword>
<keyword evidence="8" id="KW-0472">Membrane</keyword>